<feature type="domain" description="Longin" evidence="5">
    <location>
        <begin position="65"/>
        <end position="117"/>
    </location>
</feature>
<dbReference type="Proteomes" id="UP000218209">
    <property type="component" value="Unassembled WGS sequence"/>
</dbReference>
<protein>
    <recommendedName>
        <fullName evidence="5">Longin domain-containing protein</fullName>
    </recommendedName>
</protein>
<dbReference type="InterPro" id="IPR010908">
    <property type="entry name" value="Longin_dom"/>
</dbReference>
<evidence type="ECO:0000313" key="6">
    <source>
        <dbReference type="EMBL" id="OSX74740.1"/>
    </source>
</evidence>
<dbReference type="Gene3D" id="3.30.450.50">
    <property type="entry name" value="Longin domain"/>
    <property type="match status" value="1"/>
</dbReference>
<dbReference type="Pfam" id="PF13774">
    <property type="entry name" value="Longin"/>
    <property type="match status" value="1"/>
</dbReference>
<comment type="subcellular location">
    <subcellularLocation>
        <location evidence="1">Membrane</location>
    </subcellularLocation>
</comment>
<gene>
    <name evidence="6" type="ORF">BU14_0269s0020</name>
</gene>
<evidence type="ECO:0000256" key="2">
    <source>
        <dbReference type="ARBA" id="ARBA00008025"/>
    </source>
</evidence>
<dbReference type="GO" id="GO:0016020">
    <property type="term" value="C:membrane"/>
    <property type="evidence" value="ECO:0007669"/>
    <property type="project" value="UniProtKB-SubCell"/>
</dbReference>
<dbReference type="AlphaFoldDB" id="A0A1X6P1X8"/>
<accession>A0A1X6P1X8</accession>
<proteinExistence type="inferred from homology"/>
<dbReference type="InterPro" id="IPR011012">
    <property type="entry name" value="Longin-like_dom_sf"/>
</dbReference>
<reference evidence="6 7" key="1">
    <citation type="submission" date="2017-03" db="EMBL/GenBank/DDBJ databases">
        <title>WGS assembly of Porphyra umbilicalis.</title>
        <authorList>
            <person name="Brawley S.H."/>
            <person name="Blouin N.A."/>
            <person name="Ficko-Blean E."/>
            <person name="Wheeler G.L."/>
            <person name="Lohr M."/>
            <person name="Goodson H.V."/>
            <person name="Jenkins J.W."/>
            <person name="Blaby-Haas C.E."/>
            <person name="Helliwell K.E."/>
            <person name="Chan C."/>
            <person name="Marriage T."/>
            <person name="Bhattacharya D."/>
            <person name="Klein A.S."/>
            <person name="Badis Y."/>
            <person name="Brodie J."/>
            <person name="Cao Y."/>
            <person name="Collen J."/>
            <person name="Dittami S.M."/>
            <person name="Gachon C.M."/>
            <person name="Green B.R."/>
            <person name="Karpowicz S."/>
            <person name="Kim J.W."/>
            <person name="Kudahl U."/>
            <person name="Lin S."/>
            <person name="Michel G."/>
            <person name="Mittag M."/>
            <person name="Olson B.J."/>
            <person name="Pangilinan J."/>
            <person name="Peng Y."/>
            <person name="Qiu H."/>
            <person name="Shu S."/>
            <person name="Singer J.T."/>
            <person name="Smith A.G."/>
            <person name="Sprecher B.N."/>
            <person name="Wagner V."/>
            <person name="Wang W."/>
            <person name="Wang Z.-Y."/>
            <person name="Yan J."/>
            <person name="Yarish C."/>
            <person name="Zoeuner-Riek S."/>
            <person name="Zhuang Y."/>
            <person name="Zou Y."/>
            <person name="Lindquist E.A."/>
            <person name="Grimwood J."/>
            <person name="Barry K."/>
            <person name="Rokhsar D.S."/>
            <person name="Schmutz J."/>
            <person name="Stiller J.W."/>
            <person name="Grossman A.R."/>
            <person name="Prochnik S.E."/>
        </authorList>
    </citation>
    <scope>NUCLEOTIDE SEQUENCE [LARGE SCALE GENOMIC DNA]</scope>
    <source>
        <strain evidence="6">4086291</strain>
    </source>
</reference>
<organism evidence="6 7">
    <name type="scientific">Porphyra umbilicalis</name>
    <name type="common">Purple laver</name>
    <name type="synonym">Red alga</name>
    <dbReference type="NCBI Taxonomy" id="2786"/>
    <lineage>
        <taxon>Eukaryota</taxon>
        <taxon>Rhodophyta</taxon>
        <taxon>Bangiophyceae</taxon>
        <taxon>Bangiales</taxon>
        <taxon>Bangiaceae</taxon>
        <taxon>Porphyra</taxon>
    </lineage>
</organism>
<keyword evidence="3" id="KW-0472">Membrane</keyword>
<dbReference type="EMBL" id="KV918932">
    <property type="protein sequence ID" value="OSX74740.1"/>
    <property type="molecule type" value="Genomic_DNA"/>
</dbReference>
<evidence type="ECO:0000256" key="4">
    <source>
        <dbReference type="SAM" id="MobiDB-lite"/>
    </source>
</evidence>
<sequence length="138" mass="15024">MEQPVYPPVRYVAVARLADRHPIAHYSPAPVPAGGAPPPPPPPPGTRPPPTIFIDKVTRVLRSKRVSEHARLTITDRDVGHIHFDSSPTHLFLVIAATSLPQRAAFKLLAELMRDFSPPLRASAVPWGGATRRRGSSP</sequence>
<dbReference type="SUPFAM" id="SSF64356">
    <property type="entry name" value="SNARE-like"/>
    <property type="match status" value="1"/>
</dbReference>
<feature type="compositionally biased region" description="Pro residues" evidence="4">
    <location>
        <begin position="29"/>
        <end position="50"/>
    </location>
</feature>
<name>A0A1X6P1X8_PORUM</name>
<evidence type="ECO:0000256" key="3">
    <source>
        <dbReference type="ARBA" id="ARBA00023136"/>
    </source>
</evidence>
<comment type="similarity">
    <text evidence="2">Belongs to the synaptobrevin family.</text>
</comment>
<evidence type="ECO:0000313" key="7">
    <source>
        <dbReference type="Proteomes" id="UP000218209"/>
    </source>
</evidence>
<keyword evidence="7" id="KW-1185">Reference proteome</keyword>
<feature type="region of interest" description="Disordered" evidence="4">
    <location>
        <begin position="25"/>
        <end position="50"/>
    </location>
</feature>
<evidence type="ECO:0000259" key="5">
    <source>
        <dbReference type="Pfam" id="PF13774"/>
    </source>
</evidence>
<dbReference type="OrthoDB" id="190375at2759"/>
<evidence type="ECO:0000256" key="1">
    <source>
        <dbReference type="ARBA" id="ARBA00004370"/>
    </source>
</evidence>